<evidence type="ECO:0000313" key="3">
    <source>
        <dbReference type="Proteomes" id="UP001592531"/>
    </source>
</evidence>
<protein>
    <submittedName>
        <fullName evidence="2">DUF6351 family protein</fullName>
    </submittedName>
</protein>
<dbReference type="InterPro" id="IPR029058">
    <property type="entry name" value="AB_hydrolase_fold"/>
</dbReference>
<sequence length="468" mass="47770">MNLPASAEPPPAVLPIVRSPPMRSRKTSAFVVGAVVAVLAAAGITPAAGATATHYTGTLADGATWIADVPANWNGTLVLYSHGFGLLTAQDAITSQAGAALLAQGYALAGSSYDPNGSLWALNSAVQDQFATVTAFGQRVGRPQHTIATGASMGGLVNSIIAQNSSGRIDGSVNFCGLVAGGVELTNYHLNGEYAIKKLIPGAFLVPLRGYNSIVEGAAAGTALQTTIALAQGTAAGRARIALAAALLNETDWASGATPPAPTDFLGQEQQEEQTLTGGQLAILTTSEYSIEQAVGGDPASNVGVDYGALVRSSPYYAQLKALYAQAGLGLDADVATLNRGATYRSEGDSLRNTQLTATNTGSLPVPELDIHTIADQLVPVQEENAYAQRVQAAGDSANLRQAYVAAIGHCNFTAADIAAAVDTVAARIQTGSWGRTDAGSLNATANALPGLGGGNFLEYQPTKLVVH</sequence>
<reference evidence="2 3" key="1">
    <citation type="submission" date="2024-09" db="EMBL/GenBank/DDBJ databases">
        <authorList>
            <person name="Lee S.D."/>
        </authorList>
    </citation>
    <scope>NUCLEOTIDE SEQUENCE [LARGE SCALE GENOMIC DNA]</scope>
    <source>
        <strain evidence="2 3">N8-3</strain>
    </source>
</reference>
<dbReference type="InterPro" id="IPR045556">
    <property type="entry name" value="DUF6351"/>
</dbReference>
<comment type="caution">
    <text evidence="2">The sequence shown here is derived from an EMBL/GenBank/DDBJ whole genome shotgun (WGS) entry which is preliminary data.</text>
</comment>
<dbReference type="RefSeq" id="WP_380543831.1">
    <property type="nucleotide sequence ID" value="NZ_JBHFAB010000034.1"/>
</dbReference>
<dbReference type="Gene3D" id="3.40.50.1820">
    <property type="entry name" value="alpha/beta hydrolase"/>
    <property type="match status" value="1"/>
</dbReference>
<dbReference type="SUPFAM" id="SSF53474">
    <property type="entry name" value="alpha/beta-Hydrolases"/>
    <property type="match status" value="1"/>
</dbReference>
<feature type="domain" description="DUF6351" evidence="1">
    <location>
        <begin position="68"/>
        <end position="308"/>
    </location>
</feature>
<proteinExistence type="predicted"/>
<evidence type="ECO:0000313" key="2">
    <source>
        <dbReference type="EMBL" id="MFC1421159.1"/>
    </source>
</evidence>
<evidence type="ECO:0000259" key="1">
    <source>
        <dbReference type="Pfam" id="PF19878"/>
    </source>
</evidence>
<accession>A0ABV6W575</accession>
<dbReference type="Proteomes" id="UP001592531">
    <property type="component" value="Unassembled WGS sequence"/>
</dbReference>
<dbReference type="EMBL" id="JBHFAB010000034">
    <property type="protein sequence ID" value="MFC1421159.1"/>
    <property type="molecule type" value="Genomic_DNA"/>
</dbReference>
<gene>
    <name evidence="2" type="ORF">ACEZDE_31625</name>
</gene>
<dbReference type="Pfam" id="PF19878">
    <property type="entry name" value="DUF6351"/>
    <property type="match status" value="1"/>
</dbReference>
<keyword evidence="3" id="KW-1185">Reference proteome</keyword>
<organism evidence="2 3">
    <name type="scientific">Streptacidiphilus cavernicola</name>
    <dbReference type="NCBI Taxonomy" id="3342716"/>
    <lineage>
        <taxon>Bacteria</taxon>
        <taxon>Bacillati</taxon>
        <taxon>Actinomycetota</taxon>
        <taxon>Actinomycetes</taxon>
        <taxon>Kitasatosporales</taxon>
        <taxon>Streptomycetaceae</taxon>
        <taxon>Streptacidiphilus</taxon>
    </lineage>
</organism>
<name>A0ABV6W575_9ACTN</name>